<dbReference type="PIRSF" id="PIRSF038994">
    <property type="entry name" value="NagA"/>
    <property type="match status" value="1"/>
</dbReference>
<feature type="binding site" evidence="10">
    <location>
        <position position="247"/>
    </location>
    <ligand>
        <name>Zn(2+)</name>
        <dbReference type="ChEBI" id="CHEBI:29105"/>
    </ligand>
</feature>
<dbReference type="EMBL" id="KI894007">
    <property type="protein sequence ID" value="OCF53870.1"/>
    <property type="molecule type" value="Genomic_DNA"/>
</dbReference>
<dbReference type="InterPro" id="IPR003764">
    <property type="entry name" value="GlcNAc_6-P_deAcase"/>
</dbReference>
<feature type="active site" description="Proton donor/acceptor" evidence="9">
    <location>
        <position position="310"/>
    </location>
</feature>
<evidence type="ECO:0000256" key="4">
    <source>
        <dbReference type="ARBA" id="ARBA00022723"/>
    </source>
</evidence>
<comment type="cofactor">
    <cofactor evidence="10">
        <name>a divalent metal cation</name>
        <dbReference type="ChEBI" id="CHEBI:60240"/>
    </cofactor>
    <text evidence="10">Binds 1 divalent metal cation per subunit.</text>
</comment>
<organism evidence="12">
    <name type="scientific">Kwoniella pini CBS 10737</name>
    <dbReference type="NCBI Taxonomy" id="1296096"/>
    <lineage>
        <taxon>Eukaryota</taxon>
        <taxon>Fungi</taxon>
        <taxon>Dikarya</taxon>
        <taxon>Basidiomycota</taxon>
        <taxon>Agaricomycotina</taxon>
        <taxon>Tremellomycetes</taxon>
        <taxon>Tremellales</taxon>
        <taxon>Cryptococcaceae</taxon>
        <taxon>Kwoniella</taxon>
    </lineage>
</organism>
<dbReference type="GO" id="GO:0006046">
    <property type="term" value="P:N-acetylglucosamine catabolic process"/>
    <property type="evidence" value="ECO:0007669"/>
    <property type="project" value="TreeGrafter"/>
</dbReference>
<evidence type="ECO:0000256" key="9">
    <source>
        <dbReference type="PIRSR" id="PIRSR038994-1"/>
    </source>
</evidence>
<accession>A0A1B9IEZ8</accession>
<feature type="binding site" evidence="10">
    <location>
        <position position="152"/>
    </location>
    <ligand>
        <name>Zn(2+)</name>
        <dbReference type="ChEBI" id="CHEBI:29105"/>
    </ligand>
</feature>
<keyword evidence="5 8" id="KW-0378">Hydrolase</keyword>
<dbReference type="SUPFAM" id="SSF51338">
    <property type="entry name" value="Composite domain of metallo-dependent hydrolases"/>
    <property type="match status" value="1"/>
</dbReference>
<name>A0A1B9IEZ8_9TREE</name>
<dbReference type="SUPFAM" id="SSF51556">
    <property type="entry name" value="Metallo-dependent hydrolases"/>
    <property type="match status" value="1"/>
</dbReference>
<dbReference type="PANTHER" id="PTHR11113">
    <property type="entry name" value="N-ACETYLGLUCOSAMINE-6-PHOSPHATE DEACETYLASE"/>
    <property type="match status" value="1"/>
</dbReference>
<dbReference type="Pfam" id="PF01979">
    <property type="entry name" value="Amidohydro_1"/>
    <property type="match status" value="1"/>
</dbReference>
<evidence type="ECO:0000256" key="8">
    <source>
        <dbReference type="PIRNR" id="PIRNR038994"/>
    </source>
</evidence>
<dbReference type="InterPro" id="IPR006680">
    <property type="entry name" value="Amidohydro-rel"/>
</dbReference>
<dbReference type="InterPro" id="IPR032466">
    <property type="entry name" value="Metal_Hydrolase"/>
</dbReference>
<keyword evidence="6 8" id="KW-0119">Carbohydrate metabolism</keyword>
<evidence type="ECO:0000256" key="5">
    <source>
        <dbReference type="ARBA" id="ARBA00022801"/>
    </source>
</evidence>
<reference evidence="12" key="1">
    <citation type="submission" date="2013-07" db="EMBL/GenBank/DDBJ databases">
        <title>The Genome Sequence of Cryptococcus pinus CBS10737.</title>
        <authorList>
            <consortium name="The Broad Institute Genome Sequencing Platform"/>
            <person name="Cuomo C."/>
            <person name="Litvintseva A."/>
            <person name="Chen Y."/>
            <person name="Heitman J."/>
            <person name="Sun S."/>
            <person name="Springer D."/>
            <person name="Dromer F."/>
            <person name="Young S.K."/>
            <person name="Zeng Q."/>
            <person name="Gargeya S."/>
            <person name="Fitzgerald M."/>
            <person name="Abouelleil A."/>
            <person name="Alvarado L."/>
            <person name="Berlin A.M."/>
            <person name="Chapman S.B."/>
            <person name="Dewar J."/>
            <person name="Goldberg J."/>
            <person name="Griggs A."/>
            <person name="Gujja S."/>
            <person name="Hansen M."/>
            <person name="Howarth C."/>
            <person name="Imamovic A."/>
            <person name="Larimer J."/>
            <person name="McCowan C."/>
            <person name="Murphy C."/>
            <person name="Pearson M."/>
            <person name="Priest M."/>
            <person name="Roberts A."/>
            <person name="Saif S."/>
            <person name="Shea T."/>
            <person name="Sykes S."/>
            <person name="Wortman J."/>
            <person name="Nusbaum C."/>
            <person name="Birren B."/>
        </authorList>
    </citation>
    <scope>NUCLEOTIDE SEQUENCE [LARGE SCALE GENOMIC DNA]</scope>
    <source>
        <strain evidence="12">CBS 10737</strain>
    </source>
</reference>
<evidence type="ECO:0000256" key="2">
    <source>
        <dbReference type="ARBA" id="ARBA00011899"/>
    </source>
</evidence>
<reference evidence="12" key="2">
    <citation type="submission" date="2016-07" db="EMBL/GenBank/DDBJ databases">
        <title>Evolution of pathogenesis and genome organization in the Tremellales.</title>
        <authorList>
            <person name="Cuomo C."/>
            <person name="Litvintseva A."/>
            <person name="Heitman J."/>
            <person name="Chen Y."/>
            <person name="Sun S."/>
            <person name="Springer D."/>
            <person name="Dromer F."/>
            <person name="Young S."/>
            <person name="Zeng Q."/>
            <person name="Chapman S."/>
            <person name="Gujja S."/>
            <person name="Saif S."/>
            <person name="Birren B."/>
        </authorList>
    </citation>
    <scope>NUCLEOTIDE SEQUENCE</scope>
    <source>
        <strain evidence="12">CBS 10737</strain>
    </source>
</reference>
<dbReference type="AlphaFoldDB" id="A0A1B9IEZ8"/>
<feature type="domain" description="Amidohydrolase-related" evidence="11">
    <location>
        <begin position="64"/>
        <end position="419"/>
    </location>
</feature>
<gene>
    <name evidence="12" type="ORF">I206_01177</name>
</gene>
<dbReference type="GO" id="GO:0046872">
    <property type="term" value="F:metal ion binding"/>
    <property type="evidence" value="ECO:0007669"/>
    <property type="project" value="UniProtKB-KW"/>
</dbReference>
<dbReference type="GO" id="GO:0008448">
    <property type="term" value="F:N-acetylglucosamine-6-phosphate deacetylase activity"/>
    <property type="evidence" value="ECO:0007669"/>
    <property type="project" value="UniProtKB-UniRule"/>
</dbReference>
<dbReference type="InterPro" id="IPR011059">
    <property type="entry name" value="Metal-dep_hydrolase_composite"/>
</dbReference>
<evidence type="ECO:0000256" key="7">
    <source>
        <dbReference type="ARBA" id="ARBA00047647"/>
    </source>
</evidence>
<dbReference type="OrthoDB" id="10264777at2759"/>
<evidence type="ECO:0000256" key="3">
    <source>
        <dbReference type="ARBA" id="ARBA00018029"/>
    </source>
</evidence>
<evidence type="ECO:0000259" key="11">
    <source>
        <dbReference type="Pfam" id="PF01979"/>
    </source>
</evidence>
<evidence type="ECO:0000256" key="6">
    <source>
        <dbReference type="ARBA" id="ARBA00023277"/>
    </source>
</evidence>
<sequence length="423" mass="46524">MNTNSHTERYTQLINLYLILPSGELSSLTSIYIDSSTGIICNPPSISSSNKIKDIKIIDLNGKMISPGLIDIQINGAFGVDLSEFENTQKYIEGLKKMSKRLCEFGITSFLPTIISQKNQKYQSILPILKQVTNLLFDKSDEMARSLGWHLEGPFINPCKSGCHPTINFVNASNGIKSLKEMYGDDNLKKNEKMIKMITLAPEIKGILDVMPFLVRMNGKLAWVIRDNATTQLAFEGISKGATLITHLFNAMPYMHHLEPGIIGLLGLPDHPSQVERPYFSIIADGIHVHPQIVSMAYNAHPEGCILISDAMHMLDPSLPDSTYPWRDGSIEKRDGGITLAGTNTLAGSILPLCDAITNLSKFADIPLSKAIVCATYTPAKALGGEIERKVGLSIGCWADLCIWDEKGLKGVWKGGKEVWHVA</sequence>
<dbReference type="PANTHER" id="PTHR11113:SF14">
    <property type="entry name" value="N-ACETYLGLUCOSAMINE-6-PHOSPHATE DEACETYLASE"/>
    <property type="match status" value="1"/>
</dbReference>
<dbReference type="EC" id="3.5.1.25" evidence="2 8"/>
<evidence type="ECO:0000313" key="12">
    <source>
        <dbReference type="EMBL" id="OCF53870.1"/>
    </source>
</evidence>
<protein>
    <recommendedName>
        <fullName evidence="3 8">N-acetylglucosamine-6-phosphate deacetylase</fullName>
        <ecNumber evidence="2 8">3.5.1.25</ecNumber>
    </recommendedName>
</protein>
<proteinExistence type="inferred from homology"/>
<keyword evidence="4 10" id="KW-0479">Metal-binding</keyword>
<comment type="similarity">
    <text evidence="1 8">Belongs to the metallo-dependent hydrolases superfamily. NagA family.</text>
</comment>
<evidence type="ECO:0000256" key="1">
    <source>
        <dbReference type="ARBA" id="ARBA00010716"/>
    </source>
</evidence>
<dbReference type="STRING" id="1296096.A0A1B9IEZ8"/>
<comment type="catalytic activity">
    <reaction evidence="7 8">
        <text>N-acetyl-D-glucosamine 6-phosphate + H2O = D-glucosamine 6-phosphate + acetate</text>
        <dbReference type="Rhea" id="RHEA:22936"/>
        <dbReference type="ChEBI" id="CHEBI:15377"/>
        <dbReference type="ChEBI" id="CHEBI:30089"/>
        <dbReference type="ChEBI" id="CHEBI:57513"/>
        <dbReference type="ChEBI" id="CHEBI:58725"/>
        <dbReference type="EC" id="3.5.1.25"/>
    </reaction>
</comment>
<evidence type="ECO:0000256" key="10">
    <source>
        <dbReference type="PIRSR" id="PIRSR038994-3"/>
    </source>
</evidence>
<dbReference type="Gene3D" id="3.20.20.140">
    <property type="entry name" value="Metal-dependent hydrolases"/>
    <property type="match status" value="1"/>
</dbReference>